<gene>
    <name evidence="3" type="ORF">AT746_03895</name>
</gene>
<protein>
    <recommendedName>
        <fullName evidence="5">DUF3530 domain-containing protein</fullName>
    </recommendedName>
</protein>
<accession>A0A0U3AX04</accession>
<dbReference type="EMBL" id="CP013650">
    <property type="protein sequence ID" value="ALS97496.1"/>
    <property type="molecule type" value="Genomic_DNA"/>
</dbReference>
<evidence type="ECO:0000313" key="4">
    <source>
        <dbReference type="Proteomes" id="UP000068447"/>
    </source>
</evidence>
<feature type="signal peptide" evidence="2">
    <location>
        <begin position="1"/>
        <end position="17"/>
    </location>
</feature>
<organism evidence="3 4">
    <name type="scientific">Lacimicrobium alkaliphilum</name>
    <dbReference type="NCBI Taxonomy" id="1526571"/>
    <lineage>
        <taxon>Bacteria</taxon>
        <taxon>Pseudomonadati</taxon>
        <taxon>Pseudomonadota</taxon>
        <taxon>Gammaproteobacteria</taxon>
        <taxon>Alteromonadales</taxon>
        <taxon>Alteromonadaceae</taxon>
        <taxon>Lacimicrobium</taxon>
    </lineage>
</organism>
<keyword evidence="4" id="KW-1185">Reference proteome</keyword>
<evidence type="ECO:0000256" key="2">
    <source>
        <dbReference type="SAM" id="SignalP"/>
    </source>
</evidence>
<dbReference type="Pfam" id="PF12048">
    <property type="entry name" value="DUF3530"/>
    <property type="match status" value="1"/>
</dbReference>
<name>A0A0U3AX04_9ALTE</name>
<sequence>MIKRCILLLFFSLTCQAEQLIPGEMINQDLERALPEYQYRQLEAGEQRFSVLFNEHTIANNMGVAILINDFGMPHLGPQSLGPLAGYLNNEGWVTLVMTAPDVDFHPLQNTGAEQQDPPAESTKPSEPAVRLSAEQLEQFETLLSERIAAATEFAQSYPGFVLLVAQGISAAALLDSYAEQQQGLPDALVTVSPYWPDPQRNHQLAQKMASLTMPVLDIYNRWNNAWTLSKRQQRLIAAQKALKLHYRQREIIGTDLIAGQYPYLAREVQGWLIHMGW</sequence>
<dbReference type="STRING" id="1526571.AT746_03895"/>
<dbReference type="RefSeq" id="WP_062476689.1">
    <property type="nucleotide sequence ID" value="NZ_CP013650.1"/>
</dbReference>
<dbReference type="OrthoDB" id="9776279at2"/>
<evidence type="ECO:0008006" key="5">
    <source>
        <dbReference type="Google" id="ProtNLM"/>
    </source>
</evidence>
<feature type="region of interest" description="Disordered" evidence="1">
    <location>
        <begin position="106"/>
        <end position="127"/>
    </location>
</feature>
<proteinExistence type="predicted"/>
<reference evidence="3 4" key="1">
    <citation type="submission" date="2015-12" db="EMBL/GenBank/DDBJ databases">
        <title>Complete genome of Lacimicrobium alkaliphilum KCTC 32984.</title>
        <authorList>
            <person name="Kim S.-G."/>
            <person name="Lee Y.-J."/>
        </authorList>
    </citation>
    <scope>NUCLEOTIDE SEQUENCE [LARGE SCALE GENOMIC DNA]</scope>
    <source>
        <strain evidence="3 4">YelD216</strain>
    </source>
</reference>
<keyword evidence="2" id="KW-0732">Signal</keyword>
<dbReference type="Proteomes" id="UP000068447">
    <property type="component" value="Chromosome"/>
</dbReference>
<evidence type="ECO:0000313" key="3">
    <source>
        <dbReference type="EMBL" id="ALS97496.1"/>
    </source>
</evidence>
<dbReference type="InterPro" id="IPR022529">
    <property type="entry name" value="DUF3530"/>
</dbReference>
<evidence type="ECO:0000256" key="1">
    <source>
        <dbReference type="SAM" id="MobiDB-lite"/>
    </source>
</evidence>
<dbReference type="KEGG" id="lal:AT746_03895"/>
<dbReference type="AlphaFoldDB" id="A0A0U3AX04"/>
<feature type="chain" id="PRO_5006836227" description="DUF3530 domain-containing protein" evidence="2">
    <location>
        <begin position="18"/>
        <end position="278"/>
    </location>
</feature>